<dbReference type="Proteomes" id="UP000617628">
    <property type="component" value="Unassembled WGS sequence"/>
</dbReference>
<sequence length="202" mass="21736">MRRVVLNGEDVEFEGEAPGSCKEACTLVEGYLSGQGLSLESVAVDGVAMSLEEAMEIADYSVLEFKSMSALAQLLNMCGAWRDETSKLLEEMRGLGAMVLRSGWSDSQVAVVEFLEKMRPVIEGIGVLQNFGNESGAPWAARVTAAFQAGLASIDGVANSIESRDSVRLSDFVASSLYESWREVVLCLEEDVIPVLEKEGAA</sequence>
<accession>A0A934RSV5</accession>
<keyword evidence="2" id="KW-1185">Reference proteome</keyword>
<organism evidence="1 2">
    <name type="scientific">Pelagicoccus mobilis</name>
    <dbReference type="NCBI Taxonomy" id="415221"/>
    <lineage>
        <taxon>Bacteria</taxon>
        <taxon>Pseudomonadati</taxon>
        <taxon>Verrucomicrobiota</taxon>
        <taxon>Opitutia</taxon>
        <taxon>Puniceicoccales</taxon>
        <taxon>Pelagicoccaceae</taxon>
        <taxon>Pelagicoccus</taxon>
    </lineage>
</organism>
<name>A0A934RSV5_9BACT</name>
<gene>
    <name evidence="1" type="ORF">JIN87_02690</name>
</gene>
<dbReference type="AlphaFoldDB" id="A0A934RSV5"/>
<evidence type="ECO:0000313" key="2">
    <source>
        <dbReference type="Proteomes" id="UP000617628"/>
    </source>
</evidence>
<reference evidence="1" key="1">
    <citation type="submission" date="2021-01" db="EMBL/GenBank/DDBJ databases">
        <title>Modified the classification status of verrucomicrobia.</title>
        <authorList>
            <person name="Feng X."/>
        </authorList>
    </citation>
    <scope>NUCLEOTIDE SEQUENCE</scope>
    <source>
        <strain evidence="1">KCTC 13126</strain>
    </source>
</reference>
<protein>
    <submittedName>
        <fullName evidence="1">Uncharacterized protein</fullName>
    </submittedName>
</protein>
<comment type="caution">
    <text evidence="1">The sequence shown here is derived from an EMBL/GenBank/DDBJ whole genome shotgun (WGS) entry which is preliminary data.</text>
</comment>
<dbReference type="EMBL" id="JAENIL010000003">
    <property type="protein sequence ID" value="MBK1875756.1"/>
    <property type="molecule type" value="Genomic_DNA"/>
</dbReference>
<dbReference type="RefSeq" id="WP_200353972.1">
    <property type="nucleotide sequence ID" value="NZ_JAENIL010000003.1"/>
</dbReference>
<proteinExistence type="predicted"/>
<evidence type="ECO:0000313" key="1">
    <source>
        <dbReference type="EMBL" id="MBK1875756.1"/>
    </source>
</evidence>